<evidence type="ECO:0000256" key="5">
    <source>
        <dbReference type="ARBA" id="ARBA00022989"/>
    </source>
</evidence>
<dbReference type="Gramene" id="Zm00001eb076910_T001">
    <property type="protein sequence ID" value="Zm00001eb076910_P001"/>
    <property type="gene ID" value="Zm00001eb076910"/>
</dbReference>
<feature type="transmembrane region" description="Helical" evidence="8">
    <location>
        <begin position="61"/>
        <end position="78"/>
    </location>
</feature>
<dbReference type="PANTHER" id="PTHR10263">
    <property type="entry name" value="V-TYPE PROTON ATPASE PROTEOLIPID SUBUNIT"/>
    <property type="match status" value="1"/>
</dbReference>
<keyword evidence="3 8" id="KW-0813">Transport</keyword>
<keyword evidence="11" id="KW-1185">Reference proteome</keyword>
<sequence length="243" mass="26631">MVAYTFSGDKATPFFGTATALVFPVSTLQISPPSLLCMGVAYETAKSGVGVASMGVMRLKLVMKSIVLVVMARVLGIYDLIIAAIISAGLAGLAVGMAIRIIRDTRVRFKLLEDHAFLLDFIFSCPCGAFVMTLRDHSIPSNGDINERAKAKSPIYLLSGLRRRSTAHAKFGPSHHERKESIGAPIKLDVEAHAHIQKHSLHHVAKFLKRTKSLLWFSLYLNDISDKVIIPFTKYSLVIKPLA</sequence>
<evidence type="ECO:0000313" key="10">
    <source>
        <dbReference type="EnsemblPlants" id="Zm00001eb076910_P001"/>
    </source>
</evidence>
<evidence type="ECO:0000256" key="6">
    <source>
        <dbReference type="ARBA" id="ARBA00023065"/>
    </source>
</evidence>
<dbReference type="InterPro" id="IPR000245">
    <property type="entry name" value="ATPase_proteolipid_csu"/>
</dbReference>
<dbReference type="InterPro" id="IPR002379">
    <property type="entry name" value="ATPase_proteolipid_c-like_dom"/>
</dbReference>
<evidence type="ECO:0000259" key="9">
    <source>
        <dbReference type="Pfam" id="PF00137"/>
    </source>
</evidence>
<protein>
    <recommendedName>
        <fullName evidence="9">V-ATPase proteolipid subunit C-like domain-containing protein</fullName>
    </recommendedName>
</protein>
<dbReference type="AlphaFoldDB" id="A0A804MDB5"/>
<reference evidence="10" key="3">
    <citation type="submission" date="2021-05" db="UniProtKB">
        <authorList>
            <consortium name="EnsemblPlants"/>
        </authorList>
    </citation>
    <scope>IDENTIFICATION</scope>
    <source>
        <strain evidence="10">cv. B73</strain>
    </source>
</reference>
<keyword evidence="5 8" id="KW-1133">Transmembrane helix</keyword>
<keyword evidence="6 8" id="KW-0406">Ion transport</keyword>
<dbReference type="InterPro" id="IPR035921">
    <property type="entry name" value="F/V-ATP_Csub_sf"/>
</dbReference>
<accession>A0A804MDB5</accession>
<dbReference type="Gene3D" id="1.20.120.610">
    <property type="entry name" value="lithium bound rotor ring of v- atpase"/>
    <property type="match status" value="1"/>
</dbReference>
<evidence type="ECO:0000256" key="3">
    <source>
        <dbReference type="ARBA" id="ARBA00022448"/>
    </source>
</evidence>
<keyword evidence="7 8" id="KW-0472">Membrane</keyword>
<feature type="domain" description="V-ATPase proteolipid subunit C-like" evidence="9">
    <location>
        <begin position="37"/>
        <end position="86"/>
    </location>
</feature>
<reference evidence="11" key="1">
    <citation type="submission" date="2015-12" db="EMBL/GenBank/DDBJ databases">
        <title>Update maize B73 reference genome by single molecule sequencing technologies.</title>
        <authorList>
            <consortium name="Maize Genome Sequencing Project"/>
            <person name="Ware D."/>
        </authorList>
    </citation>
    <scope>NUCLEOTIDE SEQUENCE [LARGE SCALE GENOMIC DNA]</scope>
    <source>
        <strain evidence="11">cv. B73</strain>
    </source>
</reference>
<dbReference type="GO" id="GO:0046961">
    <property type="term" value="F:proton-transporting ATPase activity, rotational mechanism"/>
    <property type="evidence" value="ECO:0007669"/>
    <property type="project" value="InterPro"/>
</dbReference>
<comment type="caution">
    <text evidence="8">Lacks conserved residue(s) required for the propagation of feature annotation.</text>
</comment>
<organism evidence="10 11">
    <name type="scientific">Zea mays</name>
    <name type="common">Maize</name>
    <dbReference type="NCBI Taxonomy" id="4577"/>
    <lineage>
        <taxon>Eukaryota</taxon>
        <taxon>Viridiplantae</taxon>
        <taxon>Streptophyta</taxon>
        <taxon>Embryophyta</taxon>
        <taxon>Tracheophyta</taxon>
        <taxon>Spermatophyta</taxon>
        <taxon>Magnoliopsida</taxon>
        <taxon>Liliopsida</taxon>
        <taxon>Poales</taxon>
        <taxon>Poaceae</taxon>
        <taxon>PACMAD clade</taxon>
        <taxon>Panicoideae</taxon>
        <taxon>Andropogonodae</taxon>
        <taxon>Andropogoneae</taxon>
        <taxon>Tripsacinae</taxon>
        <taxon>Zea</taxon>
    </lineage>
</organism>
<proteinExistence type="inferred from homology"/>
<dbReference type="InParanoid" id="A0A804MDB5"/>
<name>A0A804MDB5_MAIZE</name>
<evidence type="ECO:0000256" key="1">
    <source>
        <dbReference type="ARBA" id="ARBA00004141"/>
    </source>
</evidence>
<comment type="subcellular location">
    <subcellularLocation>
        <location evidence="1">Membrane</location>
        <topology evidence="1">Multi-pass membrane protein</topology>
    </subcellularLocation>
</comment>
<comment type="function">
    <text evidence="8">Proton-conducting pore forming subunit of the membrane integral V0 complex of vacuolar ATPase. V-ATPase is responsible for acidifying a variety of intracellular compartments in eukaryotic cells.</text>
</comment>
<evidence type="ECO:0000256" key="8">
    <source>
        <dbReference type="RuleBase" id="RU363060"/>
    </source>
</evidence>
<reference evidence="10" key="2">
    <citation type="submission" date="2019-07" db="EMBL/GenBank/DDBJ databases">
        <authorList>
            <person name="Seetharam A."/>
            <person name="Woodhouse M."/>
            <person name="Cannon E."/>
        </authorList>
    </citation>
    <scope>NUCLEOTIDE SEQUENCE [LARGE SCALE GENOMIC DNA]</scope>
    <source>
        <strain evidence="10">cv. B73</strain>
    </source>
</reference>
<dbReference type="Pfam" id="PF00137">
    <property type="entry name" value="ATP-synt_C"/>
    <property type="match status" value="1"/>
</dbReference>
<keyword evidence="4 8" id="KW-0812">Transmembrane</keyword>
<comment type="similarity">
    <text evidence="2 8">Belongs to the V-ATPase proteolipid subunit family.</text>
</comment>
<dbReference type="GO" id="GO:0033179">
    <property type="term" value="C:proton-transporting V-type ATPase, V0 domain"/>
    <property type="evidence" value="ECO:0007669"/>
    <property type="project" value="InterPro"/>
</dbReference>
<evidence type="ECO:0000256" key="2">
    <source>
        <dbReference type="ARBA" id="ARBA00007296"/>
    </source>
</evidence>
<dbReference type="EnsemblPlants" id="Zm00001eb076910_T001">
    <property type="protein sequence ID" value="Zm00001eb076910_P001"/>
    <property type="gene ID" value="Zm00001eb076910"/>
</dbReference>
<dbReference type="Proteomes" id="UP000007305">
    <property type="component" value="Chromosome 2"/>
</dbReference>
<feature type="transmembrane region" description="Helical" evidence="8">
    <location>
        <begin position="84"/>
        <end position="102"/>
    </location>
</feature>
<evidence type="ECO:0000313" key="11">
    <source>
        <dbReference type="Proteomes" id="UP000007305"/>
    </source>
</evidence>
<evidence type="ECO:0000256" key="7">
    <source>
        <dbReference type="ARBA" id="ARBA00023136"/>
    </source>
</evidence>
<comment type="subunit">
    <text evidence="8">V-ATPase is a heteromultimeric enzyme composed of a peripheral catalytic V1 complex attached to an integral membrane V0 proton pore complex.</text>
</comment>
<evidence type="ECO:0000256" key="4">
    <source>
        <dbReference type="ARBA" id="ARBA00022692"/>
    </source>
</evidence>
<dbReference type="PRINTS" id="PR00122">
    <property type="entry name" value="VACATPASE"/>
</dbReference>